<dbReference type="Pfam" id="PF01936">
    <property type="entry name" value="NYN"/>
    <property type="match status" value="1"/>
</dbReference>
<sequence length="155" mass="17792">MANYAFIDSQNINLGIKSLGWELNWRKFRQYLRNKYNVSSAYLFIGYRAGNESLYTGLQQAGYTVILKPTMMLPGGIVKGNVDAELVLHTMLQINNFDKAIIASGDGDFYCLVEHLVNTGKFLHLFTPNLLYSKLYKPYSSYIVRMDWLKNSLKN</sequence>
<feature type="domain" description="NYN" evidence="1">
    <location>
        <begin position="6"/>
        <end position="127"/>
    </location>
</feature>
<dbReference type="Proteomes" id="UP000231252">
    <property type="component" value="Unassembled WGS sequence"/>
</dbReference>
<dbReference type="PANTHER" id="PTHR35458:SF2">
    <property type="entry name" value="SLR0755 PROTEIN"/>
    <property type="match status" value="1"/>
</dbReference>
<evidence type="ECO:0000313" key="3">
    <source>
        <dbReference type="Proteomes" id="UP000231252"/>
    </source>
</evidence>
<evidence type="ECO:0000313" key="2">
    <source>
        <dbReference type="EMBL" id="PIS22776.1"/>
    </source>
</evidence>
<dbReference type="InterPro" id="IPR047140">
    <property type="entry name" value="LabA"/>
</dbReference>
<comment type="caution">
    <text evidence="2">The sequence shown here is derived from an EMBL/GenBank/DDBJ whole genome shotgun (WGS) entry which is preliminary data.</text>
</comment>
<dbReference type="CDD" id="cd10911">
    <property type="entry name" value="PIN_LabA"/>
    <property type="match status" value="1"/>
</dbReference>
<dbReference type="Gene3D" id="3.40.50.1010">
    <property type="entry name" value="5'-nuclease"/>
    <property type="match status" value="1"/>
</dbReference>
<accession>A0A2H0XCW9</accession>
<dbReference type="EMBL" id="PEYU01000002">
    <property type="protein sequence ID" value="PIS22776.1"/>
    <property type="molecule type" value="Genomic_DNA"/>
</dbReference>
<dbReference type="GO" id="GO:0004540">
    <property type="term" value="F:RNA nuclease activity"/>
    <property type="evidence" value="ECO:0007669"/>
    <property type="project" value="InterPro"/>
</dbReference>
<reference evidence="3" key="1">
    <citation type="submission" date="2017-09" db="EMBL/GenBank/DDBJ databases">
        <title>Depth-based differentiation of microbial function through sediment-hosted aquifers and enrichment of novel symbionts in the deep terrestrial subsurface.</title>
        <authorList>
            <person name="Probst A.J."/>
            <person name="Ladd B."/>
            <person name="Jarett J.K."/>
            <person name="Geller-Mcgrath D.E."/>
            <person name="Sieber C.M.K."/>
            <person name="Emerson J.B."/>
            <person name="Anantharaman K."/>
            <person name="Thomas B.C."/>
            <person name="Malmstrom R."/>
            <person name="Stieglmeier M."/>
            <person name="Klingl A."/>
            <person name="Woyke T."/>
            <person name="Ryan C.M."/>
            <person name="Banfield J.F."/>
        </authorList>
    </citation>
    <scope>NUCLEOTIDE SEQUENCE [LARGE SCALE GENOMIC DNA]</scope>
</reference>
<name>A0A2H0XCW9_UNCKA</name>
<gene>
    <name evidence="2" type="ORF">COT50_00150</name>
</gene>
<protein>
    <recommendedName>
        <fullName evidence="1">NYN domain-containing protein</fullName>
    </recommendedName>
</protein>
<evidence type="ECO:0000259" key="1">
    <source>
        <dbReference type="Pfam" id="PF01936"/>
    </source>
</evidence>
<dbReference type="InterPro" id="IPR021139">
    <property type="entry name" value="NYN"/>
</dbReference>
<organism evidence="2 3">
    <name type="scientific">candidate division WWE3 bacterium CG08_land_8_20_14_0_20_41_10</name>
    <dbReference type="NCBI Taxonomy" id="1975085"/>
    <lineage>
        <taxon>Bacteria</taxon>
        <taxon>Katanobacteria</taxon>
    </lineage>
</organism>
<proteinExistence type="predicted"/>
<dbReference type="AlphaFoldDB" id="A0A2H0XCW9"/>
<dbReference type="PANTHER" id="PTHR35458">
    <property type="entry name" value="SLR0755 PROTEIN"/>
    <property type="match status" value="1"/>
</dbReference>